<dbReference type="AlphaFoldDB" id="A0A4V3DM12"/>
<name>A0A4V3DM12_9GAMM</name>
<accession>A0A4V3DM12</accession>
<evidence type="ECO:0000256" key="1">
    <source>
        <dbReference type="SAM" id="MobiDB-lite"/>
    </source>
</evidence>
<dbReference type="Proteomes" id="UP000295293">
    <property type="component" value="Unassembled WGS sequence"/>
</dbReference>
<sequence>MWMKHGLLENCGKIYLSSLKPNLADENVDLHGVLWPTKFSRGWNAHGRADPKTDSAVRTVEGVEDAPRPQDVF</sequence>
<evidence type="ECO:0000313" key="2">
    <source>
        <dbReference type="EMBL" id="TDR42436.1"/>
    </source>
</evidence>
<comment type="caution">
    <text evidence="2">The sequence shown here is derived from an EMBL/GenBank/DDBJ whole genome shotgun (WGS) entry which is preliminary data.</text>
</comment>
<dbReference type="EMBL" id="SNZH01000008">
    <property type="protein sequence ID" value="TDR42436.1"/>
    <property type="molecule type" value="Genomic_DNA"/>
</dbReference>
<evidence type="ECO:0000313" key="3">
    <source>
        <dbReference type="Proteomes" id="UP000295293"/>
    </source>
</evidence>
<gene>
    <name evidence="2" type="ORF">DFR29_10819</name>
</gene>
<keyword evidence="3" id="KW-1185">Reference proteome</keyword>
<proteinExistence type="predicted"/>
<protein>
    <submittedName>
        <fullName evidence="2">Uncharacterized protein</fullName>
    </submittedName>
</protein>
<feature type="region of interest" description="Disordered" evidence="1">
    <location>
        <begin position="45"/>
        <end position="73"/>
    </location>
</feature>
<reference evidence="2 3" key="1">
    <citation type="submission" date="2019-03" db="EMBL/GenBank/DDBJ databases">
        <title>Genomic Encyclopedia of Type Strains, Phase IV (KMG-IV): sequencing the most valuable type-strain genomes for metagenomic binning, comparative biology and taxonomic classification.</title>
        <authorList>
            <person name="Goeker M."/>
        </authorList>
    </citation>
    <scope>NUCLEOTIDE SEQUENCE [LARGE SCALE GENOMIC DNA]</scope>
    <source>
        <strain evidence="2 3">DSM 21667</strain>
    </source>
</reference>
<organism evidence="2 3">
    <name type="scientific">Tahibacter aquaticus</name>
    <dbReference type="NCBI Taxonomy" id="520092"/>
    <lineage>
        <taxon>Bacteria</taxon>
        <taxon>Pseudomonadati</taxon>
        <taxon>Pseudomonadota</taxon>
        <taxon>Gammaproteobacteria</taxon>
        <taxon>Lysobacterales</taxon>
        <taxon>Rhodanobacteraceae</taxon>
        <taxon>Tahibacter</taxon>
    </lineage>
</organism>